<feature type="compositionally biased region" description="Pro residues" evidence="1">
    <location>
        <begin position="326"/>
        <end position="344"/>
    </location>
</feature>
<proteinExistence type="predicted"/>
<comment type="caution">
    <text evidence="3">The sequence shown here is derived from an EMBL/GenBank/DDBJ whole genome shotgun (WGS) entry which is preliminary data.</text>
</comment>
<keyword evidence="4" id="KW-1185">Reference proteome</keyword>
<dbReference type="Pfam" id="PF00169">
    <property type="entry name" value="PH"/>
    <property type="match status" value="1"/>
</dbReference>
<name>A0A8H7BUA5_9FUNG</name>
<feature type="domain" description="PH" evidence="2">
    <location>
        <begin position="87"/>
        <end position="191"/>
    </location>
</feature>
<dbReference type="SUPFAM" id="SSF50729">
    <property type="entry name" value="PH domain-like"/>
    <property type="match status" value="1"/>
</dbReference>
<protein>
    <recommendedName>
        <fullName evidence="2">PH domain-containing protein</fullName>
    </recommendedName>
</protein>
<evidence type="ECO:0000313" key="4">
    <source>
        <dbReference type="Proteomes" id="UP000605846"/>
    </source>
</evidence>
<evidence type="ECO:0000259" key="2">
    <source>
        <dbReference type="PROSITE" id="PS50003"/>
    </source>
</evidence>
<dbReference type="EMBL" id="JABAYA010000032">
    <property type="protein sequence ID" value="KAF7728758.1"/>
    <property type="molecule type" value="Genomic_DNA"/>
</dbReference>
<dbReference type="InterPro" id="IPR001849">
    <property type="entry name" value="PH_domain"/>
</dbReference>
<dbReference type="OrthoDB" id="185175at2759"/>
<dbReference type="SMART" id="SM00233">
    <property type="entry name" value="PH"/>
    <property type="match status" value="1"/>
</dbReference>
<dbReference type="AlphaFoldDB" id="A0A8H7BUA5"/>
<feature type="compositionally biased region" description="Low complexity" evidence="1">
    <location>
        <begin position="293"/>
        <end position="325"/>
    </location>
</feature>
<dbReference type="InterPro" id="IPR011993">
    <property type="entry name" value="PH-like_dom_sf"/>
</dbReference>
<evidence type="ECO:0000256" key="1">
    <source>
        <dbReference type="SAM" id="MobiDB-lite"/>
    </source>
</evidence>
<organism evidence="3 4">
    <name type="scientific">Apophysomyces ossiformis</name>
    <dbReference type="NCBI Taxonomy" id="679940"/>
    <lineage>
        <taxon>Eukaryota</taxon>
        <taxon>Fungi</taxon>
        <taxon>Fungi incertae sedis</taxon>
        <taxon>Mucoromycota</taxon>
        <taxon>Mucoromycotina</taxon>
        <taxon>Mucoromycetes</taxon>
        <taxon>Mucorales</taxon>
        <taxon>Mucorineae</taxon>
        <taxon>Mucoraceae</taxon>
        <taxon>Apophysomyces</taxon>
    </lineage>
</organism>
<feature type="region of interest" description="Disordered" evidence="1">
    <location>
        <begin position="292"/>
        <end position="350"/>
    </location>
</feature>
<accession>A0A8H7BUA5</accession>
<sequence>MGHPTSRSTRGSNNKFRTPIQVFTDALASVTTVPVSGSLPFPTDLESPQRKKMQQACLNEKIPENLDDPALFRPRPSGINTPLIWQHCTMKGWLTKHIPPTFSFTKTKKKRFIILADRMLYTFKTDHQTGQFREFMELTKSTNVFVTDQFAGVPYCIEIRKPSEETIHWYLQAPDAETMKLWLERLKKTIYWLRENHAGTVNLAKLATIDTENFSPRPTPRASQNEHGMKSQSSIYSPSPDVIQSSSYVPFITPPSSPGVSSYHAYPNHSVRSSISTSLSFEDYCYPFDRSRSTSSASTSSSTGSPSLHSSPSLRTTRSIRLLNTLPPPLPPPTTSLPPVPTHTPPFKAQ</sequence>
<gene>
    <name evidence="3" type="ORF">EC973_005596</name>
</gene>
<reference evidence="3" key="1">
    <citation type="submission" date="2020-01" db="EMBL/GenBank/DDBJ databases">
        <title>Genome Sequencing of Three Apophysomyces-Like Fungal Strains Confirms a Novel Fungal Genus in the Mucoromycota with divergent Burkholderia-like Endosymbiotic Bacteria.</title>
        <authorList>
            <person name="Stajich J.E."/>
            <person name="Macias A.M."/>
            <person name="Carter-House D."/>
            <person name="Lovett B."/>
            <person name="Kasson L.R."/>
            <person name="Berry K."/>
            <person name="Grigoriev I."/>
            <person name="Chang Y."/>
            <person name="Spatafora J."/>
            <person name="Kasson M.T."/>
        </authorList>
    </citation>
    <scope>NUCLEOTIDE SEQUENCE</scope>
    <source>
        <strain evidence="3">NRRL A-21654</strain>
    </source>
</reference>
<dbReference type="Gene3D" id="2.30.29.30">
    <property type="entry name" value="Pleckstrin-homology domain (PH domain)/Phosphotyrosine-binding domain (PTB)"/>
    <property type="match status" value="1"/>
</dbReference>
<dbReference type="Proteomes" id="UP000605846">
    <property type="component" value="Unassembled WGS sequence"/>
</dbReference>
<feature type="region of interest" description="Disordered" evidence="1">
    <location>
        <begin position="212"/>
        <end position="236"/>
    </location>
</feature>
<dbReference type="CDD" id="cd00821">
    <property type="entry name" value="PH"/>
    <property type="match status" value="1"/>
</dbReference>
<dbReference type="PROSITE" id="PS50003">
    <property type="entry name" value="PH_DOMAIN"/>
    <property type="match status" value="1"/>
</dbReference>
<evidence type="ECO:0000313" key="3">
    <source>
        <dbReference type="EMBL" id="KAF7728758.1"/>
    </source>
</evidence>